<sequence length="151" mass="16869">MAGEAWQTIAYFIPYVLECIEGELATIGDIKTDETLSELYAAVTAAREQVEEFLDVVERDSGEPSAWDLLPVMLADDILGDIGEQFDLVVNSALDQLSLAFDSIDTVDSQAPESKGTRRLTEEQINRFMGHIEAFMNTIGTLLYYPKVWLK</sequence>
<dbReference type="AlphaFoldDB" id="A0AAN6QNE0"/>
<organism evidence="1 2">
    <name type="scientific">Canariomyces notabilis</name>
    <dbReference type="NCBI Taxonomy" id="2074819"/>
    <lineage>
        <taxon>Eukaryota</taxon>
        <taxon>Fungi</taxon>
        <taxon>Dikarya</taxon>
        <taxon>Ascomycota</taxon>
        <taxon>Pezizomycotina</taxon>
        <taxon>Sordariomycetes</taxon>
        <taxon>Sordariomycetidae</taxon>
        <taxon>Sordariales</taxon>
        <taxon>Chaetomiaceae</taxon>
        <taxon>Canariomyces</taxon>
    </lineage>
</organism>
<gene>
    <name evidence="1" type="ORF">N656DRAFT_770844</name>
</gene>
<dbReference type="RefSeq" id="XP_064667416.1">
    <property type="nucleotide sequence ID" value="XM_064813807.1"/>
</dbReference>
<dbReference type="EMBL" id="MU853354">
    <property type="protein sequence ID" value="KAK4109846.1"/>
    <property type="molecule type" value="Genomic_DNA"/>
</dbReference>
<evidence type="ECO:0000313" key="1">
    <source>
        <dbReference type="EMBL" id="KAK4109846.1"/>
    </source>
</evidence>
<reference evidence="1" key="1">
    <citation type="journal article" date="2023" name="Mol. Phylogenet. Evol.">
        <title>Genome-scale phylogeny and comparative genomics of the fungal order Sordariales.</title>
        <authorList>
            <person name="Hensen N."/>
            <person name="Bonometti L."/>
            <person name="Westerberg I."/>
            <person name="Brannstrom I.O."/>
            <person name="Guillou S."/>
            <person name="Cros-Aarteil S."/>
            <person name="Calhoun S."/>
            <person name="Haridas S."/>
            <person name="Kuo A."/>
            <person name="Mondo S."/>
            <person name="Pangilinan J."/>
            <person name="Riley R."/>
            <person name="LaButti K."/>
            <person name="Andreopoulos B."/>
            <person name="Lipzen A."/>
            <person name="Chen C."/>
            <person name="Yan M."/>
            <person name="Daum C."/>
            <person name="Ng V."/>
            <person name="Clum A."/>
            <person name="Steindorff A."/>
            <person name="Ohm R.A."/>
            <person name="Martin F."/>
            <person name="Silar P."/>
            <person name="Natvig D.O."/>
            <person name="Lalanne C."/>
            <person name="Gautier V."/>
            <person name="Ament-Velasquez S.L."/>
            <person name="Kruys A."/>
            <person name="Hutchinson M.I."/>
            <person name="Powell A.J."/>
            <person name="Barry K."/>
            <person name="Miller A.N."/>
            <person name="Grigoriev I.V."/>
            <person name="Debuchy R."/>
            <person name="Gladieux P."/>
            <person name="Hiltunen Thoren M."/>
            <person name="Johannesson H."/>
        </authorList>
    </citation>
    <scope>NUCLEOTIDE SEQUENCE</scope>
    <source>
        <strain evidence="1">CBS 508.74</strain>
    </source>
</reference>
<dbReference type="GeneID" id="89937932"/>
<keyword evidence="2" id="KW-1185">Reference proteome</keyword>
<accession>A0AAN6QNE0</accession>
<evidence type="ECO:0000313" key="2">
    <source>
        <dbReference type="Proteomes" id="UP001302812"/>
    </source>
</evidence>
<reference evidence="1" key="2">
    <citation type="submission" date="2023-05" db="EMBL/GenBank/DDBJ databases">
        <authorList>
            <consortium name="Lawrence Berkeley National Laboratory"/>
            <person name="Steindorff A."/>
            <person name="Hensen N."/>
            <person name="Bonometti L."/>
            <person name="Westerberg I."/>
            <person name="Brannstrom I.O."/>
            <person name="Guillou S."/>
            <person name="Cros-Aarteil S."/>
            <person name="Calhoun S."/>
            <person name="Haridas S."/>
            <person name="Kuo A."/>
            <person name="Mondo S."/>
            <person name="Pangilinan J."/>
            <person name="Riley R."/>
            <person name="Labutti K."/>
            <person name="Andreopoulos B."/>
            <person name="Lipzen A."/>
            <person name="Chen C."/>
            <person name="Yanf M."/>
            <person name="Daum C."/>
            <person name="Ng V."/>
            <person name="Clum A."/>
            <person name="Ohm R."/>
            <person name="Martin F."/>
            <person name="Silar P."/>
            <person name="Natvig D."/>
            <person name="Lalanne C."/>
            <person name="Gautier V."/>
            <person name="Ament-Velasquez S.L."/>
            <person name="Kruys A."/>
            <person name="Hutchinson M.I."/>
            <person name="Powell A.J."/>
            <person name="Barry K."/>
            <person name="Miller A.N."/>
            <person name="Grigoriev I.V."/>
            <person name="Debuchy R."/>
            <person name="Gladieux P."/>
            <person name="Thoren M.H."/>
            <person name="Johannesson H."/>
        </authorList>
    </citation>
    <scope>NUCLEOTIDE SEQUENCE</scope>
    <source>
        <strain evidence="1">CBS 508.74</strain>
    </source>
</reference>
<name>A0AAN6QNE0_9PEZI</name>
<proteinExistence type="predicted"/>
<comment type="caution">
    <text evidence="1">The sequence shown here is derived from an EMBL/GenBank/DDBJ whole genome shotgun (WGS) entry which is preliminary data.</text>
</comment>
<dbReference type="Proteomes" id="UP001302812">
    <property type="component" value="Unassembled WGS sequence"/>
</dbReference>
<protein>
    <submittedName>
        <fullName evidence="1">Uncharacterized protein</fullName>
    </submittedName>
</protein>